<protein>
    <submittedName>
        <fullName evidence="7">Na+-driven multidrug efflux pump</fullName>
    </submittedName>
</protein>
<keyword evidence="5 6" id="KW-0472">Membrane</keyword>
<evidence type="ECO:0000256" key="4">
    <source>
        <dbReference type="ARBA" id="ARBA00022989"/>
    </source>
</evidence>
<evidence type="ECO:0000256" key="2">
    <source>
        <dbReference type="ARBA" id="ARBA00022475"/>
    </source>
</evidence>
<feature type="transmembrane region" description="Helical" evidence="6">
    <location>
        <begin position="381"/>
        <end position="400"/>
    </location>
</feature>
<evidence type="ECO:0000313" key="7">
    <source>
        <dbReference type="EMBL" id="SFA60417.1"/>
    </source>
</evidence>
<dbReference type="PANTHER" id="PTHR30250:SF26">
    <property type="entry name" value="PSMA PROTEIN"/>
    <property type="match status" value="1"/>
</dbReference>
<proteinExistence type="predicted"/>
<gene>
    <name evidence="7" type="ORF">SAMN04488511_12817</name>
</gene>
<dbReference type="EMBL" id="FOJM01000028">
    <property type="protein sequence ID" value="SFA60417.1"/>
    <property type="molecule type" value="Genomic_DNA"/>
</dbReference>
<organism evidence="7 8">
    <name type="scientific">Pedobacter suwonensis</name>
    <dbReference type="NCBI Taxonomy" id="332999"/>
    <lineage>
        <taxon>Bacteria</taxon>
        <taxon>Pseudomonadati</taxon>
        <taxon>Bacteroidota</taxon>
        <taxon>Sphingobacteriia</taxon>
        <taxon>Sphingobacteriales</taxon>
        <taxon>Sphingobacteriaceae</taxon>
        <taxon>Pedobacter</taxon>
    </lineage>
</organism>
<feature type="transmembrane region" description="Helical" evidence="6">
    <location>
        <begin position="441"/>
        <end position="464"/>
    </location>
</feature>
<accession>A0A1I0U9C8</accession>
<feature type="transmembrane region" description="Helical" evidence="6">
    <location>
        <begin position="354"/>
        <end position="374"/>
    </location>
</feature>
<keyword evidence="2" id="KW-1003">Cell membrane</keyword>
<keyword evidence="8" id="KW-1185">Reference proteome</keyword>
<feature type="transmembrane region" description="Helical" evidence="6">
    <location>
        <begin position="136"/>
        <end position="159"/>
    </location>
</feature>
<dbReference type="AlphaFoldDB" id="A0A1I0U9C8"/>
<keyword evidence="3 6" id="KW-0812">Transmembrane</keyword>
<evidence type="ECO:0000256" key="5">
    <source>
        <dbReference type="ARBA" id="ARBA00023136"/>
    </source>
</evidence>
<sequence>MGVTLYTVRVILNVLGVVDYGIYNVVGGVVTSFSFLSSTMASATQRFFSFEIGKRDYIKLGNLFSLSMSIYAGIALAILILAETLGLWFLNTKLNLPQGRIEAANWVYQLSILSFIATVMKIPYDALIIARERMAMYAYVSIIEVVLKLAVVYLLLFINIDKLKLYSILSFLVAVSITMAYKVYCNRRFLESKFSWYWNKSIFNELISYSGWNLFGTLTAVSFEQGINFLLNIFFGPIINAARAVAFQVNNAVGAFSSNFYTAIRPQIIKSYAENNIKYLMDLVFKSTKYSYYLLLIISIPVLLETNFLLSLWLKNPPSGAVLFVQLTVVFNLINSLQIPLTTAVQATGKIRNYQIFVGVAMLACLPITYYFFSKKYPPEVAYYIIIAVSSIVLFFRLIVLKGLIYFEYSSYLYKVVLRIIPVTITSVIIPVVIINKFHEGFFRFIITSTAFITAAILSIYLLGLDGNERSYCRSILNKTLVRKRN</sequence>
<keyword evidence="4 6" id="KW-1133">Transmembrane helix</keyword>
<reference evidence="8" key="1">
    <citation type="submission" date="2016-10" db="EMBL/GenBank/DDBJ databases">
        <authorList>
            <person name="Varghese N."/>
            <person name="Submissions S."/>
        </authorList>
    </citation>
    <scope>NUCLEOTIDE SEQUENCE [LARGE SCALE GENOMIC DNA]</scope>
    <source>
        <strain evidence="8">DSM 18130</strain>
    </source>
</reference>
<evidence type="ECO:0000256" key="6">
    <source>
        <dbReference type="SAM" id="Phobius"/>
    </source>
</evidence>
<evidence type="ECO:0000256" key="1">
    <source>
        <dbReference type="ARBA" id="ARBA00004651"/>
    </source>
</evidence>
<dbReference type="STRING" id="332999.SAMN04488511_12817"/>
<dbReference type="PANTHER" id="PTHR30250">
    <property type="entry name" value="PST FAMILY PREDICTED COLANIC ACID TRANSPORTER"/>
    <property type="match status" value="1"/>
</dbReference>
<feature type="transmembrane region" description="Helical" evidence="6">
    <location>
        <begin position="320"/>
        <end position="342"/>
    </location>
</feature>
<feature type="transmembrane region" description="Helical" evidence="6">
    <location>
        <begin position="412"/>
        <end position="435"/>
    </location>
</feature>
<evidence type="ECO:0000256" key="3">
    <source>
        <dbReference type="ARBA" id="ARBA00022692"/>
    </source>
</evidence>
<feature type="transmembrane region" description="Helical" evidence="6">
    <location>
        <begin position="106"/>
        <end position="124"/>
    </location>
</feature>
<evidence type="ECO:0000313" key="8">
    <source>
        <dbReference type="Proteomes" id="UP000198836"/>
    </source>
</evidence>
<feature type="transmembrane region" description="Helical" evidence="6">
    <location>
        <begin position="20"/>
        <end position="43"/>
    </location>
</feature>
<feature type="transmembrane region" description="Helical" evidence="6">
    <location>
        <begin position="290"/>
        <end position="314"/>
    </location>
</feature>
<comment type="subcellular location">
    <subcellularLocation>
        <location evidence="1">Cell membrane</location>
        <topology evidence="1">Multi-pass membrane protein</topology>
    </subcellularLocation>
</comment>
<name>A0A1I0U9C8_9SPHI</name>
<dbReference type="InterPro" id="IPR050833">
    <property type="entry name" value="Poly_Biosynth_Transport"/>
</dbReference>
<feature type="transmembrane region" description="Helical" evidence="6">
    <location>
        <begin position="63"/>
        <end position="90"/>
    </location>
</feature>
<feature type="transmembrane region" description="Helical" evidence="6">
    <location>
        <begin position="165"/>
        <end position="184"/>
    </location>
</feature>
<dbReference type="Proteomes" id="UP000198836">
    <property type="component" value="Unassembled WGS sequence"/>
</dbReference>
<dbReference type="GO" id="GO:0005886">
    <property type="term" value="C:plasma membrane"/>
    <property type="evidence" value="ECO:0007669"/>
    <property type="project" value="UniProtKB-SubCell"/>
</dbReference>